<dbReference type="InterPro" id="IPR043502">
    <property type="entry name" value="DNA/RNA_pol_sf"/>
</dbReference>
<evidence type="ECO:0000313" key="2">
    <source>
        <dbReference type="Proteomes" id="UP000656987"/>
    </source>
</evidence>
<sequence length="269" mass="31737">MDYIDYQINLERLFSKNQLIPRIKAEFTNEHQIKQHMLEVGIDLEFGYDLLTQLVLHKRMNMKTAVGILRKHYGNSQQTVEMLKKCAEHDLCDWSPVTEEFIIKIDITDDVKEELDRFQYPLPMIVEPKEIKRNTQSGYLTIQSSVILKNNHHDDDVCLDHLNRVNKIKFRINHDVAQQIHNTWKGLDKPKEGETISSFKQRQLQFKKYDETCKDIFVHAEVAGGEFYLTHKYDKRGRVYSQGYHVNYQGNTWNKATIEFAEGEMLNEA</sequence>
<organism evidence="1 2">
    <name type="scientific">Rhizobium phage RHph_Y38</name>
    <dbReference type="NCBI Taxonomy" id="2509781"/>
    <lineage>
        <taxon>Viruses</taxon>
        <taxon>Duplodnaviria</taxon>
        <taxon>Heunggongvirae</taxon>
        <taxon>Uroviricota</taxon>
        <taxon>Caudoviricetes</taxon>
        <taxon>Schitoviridae</taxon>
        <taxon>Demetervirinae</taxon>
        <taxon>Acanvirus</taxon>
        <taxon>Acanvirus Y38</taxon>
    </lineage>
</organism>
<dbReference type="SUPFAM" id="SSF56672">
    <property type="entry name" value="DNA/RNA polymerases"/>
    <property type="match status" value="1"/>
</dbReference>
<reference evidence="1" key="1">
    <citation type="submission" date="2020-01" db="EMBL/GenBank/DDBJ databases">
        <title>Patterns of diversity and host range of bacteriophage communities associated with bean-nodulatin bacteria.</title>
        <authorList>
            <person name="Vann Cauwenberghe J."/>
            <person name="Santamaria R.I."/>
            <person name="Bustos P."/>
            <person name="Juarez S."/>
            <person name="Gonzalez V."/>
        </authorList>
    </citation>
    <scope>NUCLEOTIDE SEQUENCE</scope>
</reference>
<protein>
    <submittedName>
        <fullName evidence="1">RNAP1-like RNA polymerase protein</fullName>
    </submittedName>
</protein>
<proteinExistence type="predicted"/>
<dbReference type="Proteomes" id="UP000656987">
    <property type="component" value="Segment"/>
</dbReference>
<name>A0A7S5QXL3_9CAUD</name>
<keyword evidence="2" id="KW-1185">Reference proteome</keyword>
<dbReference type="EMBL" id="MN988483">
    <property type="protein sequence ID" value="QIG67730.1"/>
    <property type="molecule type" value="Genomic_DNA"/>
</dbReference>
<accession>A0A7S5QXL3</accession>
<evidence type="ECO:0000313" key="1">
    <source>
        <dbReference type="EMBL" id="QIG67730.1"/>
    </source>
</evidence>
<gene>
    <name evidence="1" type="ORF">EVB52_029</name>
</gene>